<sequence>MKKGTVLILLTVMLSLALSACSNNTKQSSIEAKVAPKEMADQILKQIEQPMLMELEDEMIQKLYHLDPALLEQHTIRVPLMNVKTNEIAILKAKDAKDIPVIETAIKQRAADVQKQFETYLPDQYENAKNYKLVVKGNYVLFVISERADDIVKAYDAFFEAQ</sequence>
<keyword evidence="1" id="KW-0732">Signal</keyword>
<proteinExistence type="predicted"/>
<dbReference type="EMBL" id="RBZM01000009">
    <property type="protein sequence ID" value="RKP48843.1"/>
    <property type="molecule type" value="Genomic_DNA"/>
</dbReference>
<reference evidence="2 3" key="1">
    <citation type="submission" date="2018-10" db="EMBL/GenBank/DDBJ databases">
        <title>Cohnella sp. M2MS4P-1, whole genome shotgun sequence.</title>
        <authorList>
            <person name="Tuo L."/>
        </authorList>
    </citation>
    <scope>NUCLEOTIDE SEQUENCE [LARGE SCALE GENOMIC DNA]</scope>
    <source>
        <strain evidence="2 3">M2MS4P-1</strain>
    </source>
</reference>
<feature type="signal peptide" evidence="1">
    <location>
        <begin position="1"/>
        <end position="22"/>
    </location>
</feature>
<dbReference type="Proteomes" id="UP000282076">
    <property type="component" value="Unassembled WGS sequence"/>
</dbReference>
<evidence type="ECO:0000256" key="1">
    <source>
        <dbReference type="SAM" id="SignalP"/>
    </source>
</evidence>
<evidence type="ECO:0000313" key="3">
    <source>
        <dbReference type="Proteomes" id="UP000282076"/>
    </source>
</evidence>
<keyword evidence="3" id="KW-1185">Reference proteome</keyword>
<dbReference type="RefSeq" id="WP_120978981.1">
    <property type="nucleotide sequence ID" value="NZ_RBZM01000009.1"/>
</dbReference>
<dbReference type="AlphaFoldDB" id="A0A494XMS9"/>
<evidence type="ECO:0000313" key="2">
    <source>
        <dbReference type="EMBL" id="RKP48843.1"/>
    </source>
</evidence>
<dbReference type="InterPro" id="IPR025648">
    <property type="entry name" value="DUF4358"/>
</dbReference>
<feature type="chain" id="PRO_5039253672" evidence="1">
    <location>
        <begin position="23"/>
        <end position="162"/>
    </location>
</feature>
<accession>A0A494XMS9</accession>
<dbReference type="OrthoDB" id="2605982at2"/>
<dbReference type="Pfam" id="PF14270">
    <property type="entry name" value="DUF4358"/>
    <property type="match status" value="1"/>
</dbReference>
<name>A0A494XMS9_9BACL</name>
<protein>
    <submittedName>
        <fullName evidence="2">DUF4358 domain-containing protein</fullName>
    </submittedName>
</protein>
<dbReference type="PROSITE" id="PS51257">
    <property type="entry name" value="PROKAR_LIPOPROTEIN"/>
    <property type="match status" value="1"/>
</dbReference>
<gene>
    <name evidence="2" type="ORF">D7Z26_20940</name>
</gene>
<comment type="caution">
    <text evidence="2">The sequence shown here is derived from an EMBL/GenBank/DDBJ whole genome shotgun (WGS) entry which is preliminary data.</text>
</comment>
<organism evidence="2 3">
    <name type="scientific">Cohnella endophytica</name>
    <dbReference type="NCBI Taxonomy" id="2419778"/>
    <lineage>
        <taxon>Bacteria</taxon>
        <taxon>Bacillati</taxon>
        <taxon>Bacillota</taxon>
        <taxon>Bacilli</taxon>
        <taxon>Bacillales</taxon>
        <taxon>Paenibacillaceae</taxon>
        <taxon>Cohnella</taxon>
    </lineage>
</organism>